<evidence type="ECO:0000256" key="1">
    <source>
        <dbReference type="ARBA" id="ARBA00008791"/>
    </source>
</evidence>
<proteinExistence type="inferred from homology"/>
<keyword evidence="4" id="KW-1185">Reference proteome</keyword>
<dbReference type="Proteomes" id="UP000317715">
    <property type="component" value="Unassembled WGS sequence"/>
</dbReference>
<dbReference type="InterPro" id="IPR006015">
    <property type="entry name" value="Universal_stress_UspA"/>
</dbReference>
<dbReference type="PRINTS" id="PR01438">
    <property type="entry name" value="UNVRSLSTRESS"/>
</dbReference>
<accession>A0A4Y3NJH7</accession>
<evidence type="ECO:0000259" key="2">
    <source>
        <dbReference type="Pfam" id="PF00582"/>
    </source>
</evidence>
<dbReference type="SUPFAM" id="SSF52402">
    <property type="entry name" value="Adenine nucleotide alpha hydrolases-like"/>
    <property type="match status" value="1"/>
</dbReference>
<comment type="caution">
    <text evidence="3">The sequence shown here is derived from an EMBL/GenBank/DDBJ whole genome shotgun (WGS) entry which is preliminary data.</text>
</comment>
<protein>
    <submittedName>
        <fullName evidence="3">Universal stress protein A</fullName>
    </submittedName>
</protein>
<dbReference type="Pfam" id="PF00582">
    <property type="entry name" value="Usp"/>
    <property type="match status" value="1"/>
</dbReference>
<dbReference type="PANTHER" id="PTHR46268:SF6">
    <property type="entry name" value="UNIVERSAL STRESS PROTEIN UP12"/>
    <property type="match status" value="1"/>
</dbReference>
<reference evidence="3 4" key="1">
    <citation type="submission" date="2019-06" db="EMBL/GenBank/DDBJ databases">
        <title>Whole genome shotgun sequence of Paenarthrobacter aurescens NBRC 12136.</title>
        <authorList>
            <person name="Hosoyama A."/>
            <person name="Uohara A."/>
            <person name="Ohji S."/>
            <person name="Ichikawa N."/>
        </authorList>
    </citation>
    <scope>NUCLEOTIDE SEQUENCE [LARGE SCALE GENOMIC DNA]</scope>
    <source>
        <strain evidence="3 4">NBRC 12136</strain>
    </source>
</reference>
<gene>
    <name evidence="3" type="ORF">AAU01_19060</name>
</gene>
<comment type="similarity">
    <text evidence="1">Belongs to the universal stress protein A family.</text>
</comment>
<dbReference type="PANTHER" id="PTHR46268">
    <property type="entry name" value="STRESS RESPONSE PROTEIN NHAX"/>
    <property type="match status" value="1"/>
</dbReference>
<dbReference type="InterPro" id="IPR006016">
    <property type="entry name" value="UspA"/>
</dbReference>
<dbReference type="AlphaFoldDB" id="A0A4Y3NJH7"/>
<feature type="domain" description="UspA" evidence="2">
    <location>
        <begin position="1"/>
        <end position="137"/>
    </location>
</feature>
<dbReference type="GeneID" id="97299267"/>
<dbReference type="CDD" id="cd00293">
    <property type="entry name" value="USP-like"/>
    <property type="match status" value="1"/>
</dbReference>
<name>A0A4Y3NJH7_PAEAU</name>
<evidence type="ECO:0000313" key="4">
    <source>
        <dbReference type="Proteomes" id="UP000317715"/>
    </source>
</evidence>
<dbReference type="EMBL" id="BJMD01000010">
    <property type="protein sequence ID" value="GEB19151.1"/>
    <property type="molecule type" value="Genomic_DNA"/>
</dbReference>
<evidence type="ECO:0000313" key="3">
    <source>
        <dbReference type="EMBL" id="GEB19151.1"/>
    </source>
</evidence>
<organism evidence="3 4">
    <name type="scientific">Paenarthrobacter aurescens</name>
    <name type="common">Arthrobacter aurescens</name>
    <dbReference type="NCBI Taxonomy" id="43663"/>
    <lineage>
        <taxon>Bacteria</taxon>
        <taxon>Bacillati</taxon>
        <taxon>Actinomycetota</taxon>
        <taxon>Actinomycetes</taxon>
        <taxon>Micrococcales</taxon>
        <taxon>Micrococcaceae</taxon>
        <taxon>Paenarthrobacter</taxon>
    </lineage>
</organism>
<dbReference type="OrthoDB" id="3427787at2"/>
<dbReference type="Gene3D" id="3.40.50.620">
    <property type="entry name" value="HUPs"/>
    <property type="match status" value="1"/>
</dbReference>
<sequence length="143" mass="14785">MSEVIVVGVDSSETAKRAAVAAAKLATALGAELHVISGFSDDRIEEFGSGSDRITVSSADSAEYVARKVSEELDVPAGNIKYFAARGTPANALINYAETNNASLIVVGNKRMKGLGRVLGSIANSVAHGAPCDVYIVNTDVEA</sequence>
<dbReference type="RefSeq" id="WP_017197055.1">
    <property type="nucleotide sequence ID" value="NZ_BAAAWK010000001.1"/>
</dbReference>
<dbReference type="InterPro" id="IPR014729">
    <property type="entry name" value="Rossmann-like_a/b/a_fold"/>
</dbReference>